<reference evidence="3" key="2">
    <citation type="submission" date="2021-12" db="EMBL/GenBank/DDBJ databases">
        <title>Resequencing data analysis of finger millet.</title>
        <authorList>
            <person name="Hatakeyama M."/>
            <person name="Aluri S."/>
            <person name="Balachadran M.T."/>
            <person name="Sivarajan S.R."/>
            <person name="Poveda L."/>
            <person name="Shimizu-Inatsugi R."/>
            <person name="Schlapbach R."/>
            <person name="Sreeman S.M."/>
            <person name="Shimizu K.K."/>
        </authorList>
    </citation>
    <scope>NUCLEOTIDE SEQUENCE</scope>
</reference>
<dbReference type="GO" id="GO:0005682">
    <property type="term" value="C:U5 snRNP"/>
    <property type="evidence" value="ECO:0007669"/>
    <property type="project" value="TreeGrafter"/>
</dbReference>
<dbReference type="Gene3D" id="4.10.280.110">
    <property type="entry name" value="Pre-mRNA processing factor 4 domain"/>
    <property type="match status" value="1"/>
</dbReference>
<evidence type="ECO:0000313" key="3">
    <source>
        <dbReference type="EMBL" id="GJN11469.1"/>
    </source>
</evidence>
<dbReference type="PANTHER" id="PTHR13007">
    <property type="entry name" value="PRE-MRNA SPLICING FACTOR-RELATED"/>
    <property type="match status" value="1"/>
</dbReference>
<dbReference type="Pfam" id="PF08799">
    <property type="entry name" value="PRP4"/>
    <property type="match status" value="1"/>
</dbReference>
<name>A0AAV5DLF0_ELECO</name>
<dbReference type="GO" id="GO:0000350">
    <property type="term" value="P:generation of catalytic spliceosome for second transesterification step"/>
    <property type="evidence" value="ECO:0007669"/>
    <property type="project" value="TreeGrafter"/>
</dbReference>
<dbReference type="AlphaFoldDB" id="A0AAV5DLF0"/>
<dbReference type="InterPro" id="IPR036285">
    <property type="entry name" value="PRP4-like_sf"/>
</dbReference>
<reference evidence="3" key="1">
    <citation type="journal article" date="2018" name="DNA Res.">
        <title>Multiple hybrid de novo genome assembly of finger millet, an orphan allotetraploid crop.</title>
        <authorList>
            <person name="Hatakeyama M."/>
            <person name="Aluri S."/>
            <person name="Balachadran M.T."/>
            <person name="Sivarajan S.R."/>
            <person name="Patrignani A."/>
            <person name="Gruter S."/>
            <person name="Poveda L."/>
            <person name="Shimizu-Inatsugi R."/>
            <person name="Baeten J."/>
            <person name="Francoijs K.J."/>
            <person name="Nataraja K.N."/>
            <person name="Reddy Y.A.N."/>
            <person name="Phadnis S."/>
            <person name="Ravikumar R.L."/>
            <person name="Schlapbach R."/>
            <person name="Sreeman S.M."/>
            <person name="Shimizu K.K."/>
        </authorList>
    </citation>
    <scope>NUCLEOTIDE SEQUENCE</scope>
</reference>
<gene>
    <name evidence="3" type="primary">ga29667</name>
    <name evidence="3" type="ORF">PR202_ga29667</name>
</gene>
<feature type="domain" description="Pre-mRNA processing factor 4 (PRP4)-like" evidence="2">
    <location>
        <begin position="40"/>
        <end position="92"/>
    </location>
</feature>
<comment type="caution">
    <text evidence="3">The sequence shown here is derived from an EMBL/GenBank/DDBJ whole genome shotgun (WGS) entry which is preliminary data.</text>
</comment>
<feature type="region of interest" description="Disordered" evidence="1">
    <location>
        <begin position="107"/>
        <end position="147"/>
    </location>
</feature>
<dbReference type="GO" id="GO:0071021">
    <property type="term" value="C:U2-type post-spliceosomal complex"/>
    <property type="evidence" value="ECO:0007669"/>
    <property type="project" value="TreeGrafter"/>
</dbReference>
<accession>A0AAV5DLF0</accession>
<protein>
    <recommendedName>
        <fullName evidence="2">Pre-mRNA processing factor 4 (PRP4)-like domain-containing protein</fullName>
    </recommendedName>
</protein>
<dbReference type="SMART" id="SM00500">
    <property type="entry name" value="SFM"/>
    <property type="match status" value="1"/>
</dbReference>
<dbReference type="GO" id="GO:0046540">
    <property type="term" value="C:U4/U6 x U5 tri-snRNP complex"/>
    <property type="evidence" value="ECO:0007669"/>
    <property type="project" value="TreeGrafter"/>
</dbReference>
<evidence type="ECO:0000256" key="1">
    <source>
        <dbReference type="SAM" id="MobiDB-lite"/>
    </source>
</evidence>
<feature type="compositionally biased region" description="Acidic residues" evidence="1">
    <location>
        <begin position="130"/>
        <end position="141"/>
    </location>
</feature>
<evidence type="ECO:0000259" key="2">
    <source>
        <dbReference type="SMART" id="SM00500"/>
    </source>
</evidence>
<proteinExistence type="predicted"/>
<keyword evidence="4" id="KW-1185">Reference proteome</keyword>
<organism evidence="3 4">
    <name type="scientific">Eleusine coracana subsp. coracana</name>
    <dbReference type="NCBI Taxonomy" id="191504"/>
    <lineage>
        <taxon>Eukaryota</taxon>
        <taxon>Viridiplantae</taxon>
        <taxon>Streptophyta</taxon>
        <taxon>Embryophyta</taxon>
        <taxon>Tracheophyta</taxon>
        <taxon>Spermatophyta</taxon>
        <taxon>Magnoliopsida</taxon>
        <taxon>Liliopsida</taxon>
        <taxon>Poales</taxon>
        <taxon>Poaceae</taxon>
        <taxon>PACMAD clade</taxon>
        <taxon>Chloridoideae</taxon>
        <taxon>Cynodonteae</taxon>
        <taxon>Eleusininae</taxon>
        <taxon>Eleusine</taxon>
    </lineage>
</organism>
<dbReference type="InterPro" id="IPR014906">
    <property type="entry name" value="PRP4-like"/>
</dbReference>
<sequence length="188" mass="21227">MDLLKGVLQRKRKAAADDFAGKGFLLLRRSGILLPPAPDLPRHEVVRRLRVLRQPATLFGEDDDARAERFKAVLKYGLFHDVDDLNIAEGQTNEFLRDVIETRKRRKVAAGRDTSAKGRRVGGGAGGNSADEDDGDGDDDDEKRMNANFEELCEEDRILVFFKRLLNECKQQLDAMTELEKATDRREA</sequence>
<dbReference type="PANTHER" id="PTHR13007:SF19">
    <property type="entry name" value="PRE-MRNA-SPLICING FACTOR 18"/>
    <property type="match status" value="1"/>
</dbReference>
<dbReference type="SUPFAM" id="SSF158230">
    <property type="entry name" value="PRP4-like"/>
    <property type="match status" value="1"/>
</dbReference>
<evidence type="ECO:0000313" key="4">
    <source>
        <dbReference type="Proteomes" id="UP001054889"/>
    </source>
</evidence>
<dbReference type="EMBL" id="BQKI01000018">
    <property type="protein sequence ID" value="GJN11469.1"/>
    <property type="molecule type" value="Genomic_DNA"/>
</dbReference>
<dbReference type="InterPro" id="IPR039979">
    <property type="entry name" value="PRPF18"/>
</dbReference>
<dbReference type="Proteomes" id="UP001054889">
    <property type="component" value="Unassembled WGS sequence"/>
</dbReference>